<protein>
    <recommendedName>
        <fullName evidence="4">DUF2537 domain-containing protein</fullName>
    </recommendedName>
</protein>
<feature type="transmembrane region" description="Helical" evidence="1">
    <location>
        <begin position="179"/>
        <end position="203"/>
    </location>
</feature>
<feature type="transmembrane region" description="Helical" evidence="1">
    <location>
        <begin position="151"/>
        <end position="173"/>
    </location>
</feature>
<keyword evidence="1" id="KW-0472">Membrane</keyword>
<reference evidence="2 3" key="1">
    <citation type="submission" date="2020-07" db="EMBL/GenBank/DDBJ databases">
        <title>Sequencing the genomes of 1000 actinobacteria strains.</title>
        <authorList>
            <person name="Klenk H.-P."/>
        </authorList>
    </citation>
    <scope>NUCLEOTIDE SEQUENCE [LARGE SCALE GENOMIC DNA]</scope>
    <source>
        <strain evidence="2 3">DSM 45975</strain>
    </source>
</reference>
<keyword evidence="1" id="KW-0812">Transmembrane</keyword>
<keyword evidence="1" id="KW-1133">Transmembrane helix</keyword>
<comment type="caution">
    <text evidence="2">The sequence shown here is derived from an EMBL/GenBank/DDBJ whole genome shotgun (WGS) entry which is preliminary data.</text>
</comment>
<organism evidence="2 3">
    <name type="scientific">Halosaccharopolyspora lacisalsi</name>
    <dbReference type="NCBI Taxonomy" id="1000566"/>
    <lineage>
        <taxon>Bacteria</taxon>
        <taxon>Bacillati</taxon>
        <taxon>Actinomycetota</taxon>
        <taxon>Actinomycetes</taxon>
        <taxon>Pseudonocardiales</taxon>
        <taxon>Pseudonocardiaceae</taxon>
        <taxon>Halosaccharopolyspora</taxon>
    </lineage>
</organism>
<dbReference type="Proteomes" id="UP000569329">
    <property type="component" value="Unassembled WGS sequence"/>
</dbReference>
<keyword evidence="3" id="KW-1185">Reference proteome</keyword>
<accession>A0A839E4J7</accession>
<evidence type="ECO:0000313" key="3">
    <source>
        <dbReference type="Proteomes" id="UP000569329"/>
    </source>
</evidence>
<proteinExistence type="predicted"/>
<evidence type="ECO:0000256" key="1">
    <source>
        <dbReference type="SAM" id="Phobius"/>
    </source>
</evidence>
<dbReference type="Pfam" id="PF10801">
    <property type="entry name" value="DUF2537"/>
    <property type="match status" value="1"/>
</dbReference>
<gene>
    <name evidence="2" type="ORF">FHX42_004124</name>
</gene>
<dbReference type="InterPro" id="IPR024244">
    <property type="entry name" value="DUF2537"/>
</dbReference>
<sequence length="204" mass="21466">MRTRTGLTKTGQRKSSGIVELRVSSGRAVLLRDGNELDPRRLRLSAPLVAALREWASVVEEVADESTGQAVSRRGRQLAGKLAEETGEVRYVDPLDGRVRRVGGQRAAASAPEEREAAEPVPWGTGLTVSAIVAAIVAVAMVVVSAGMAEVSILLAAIVNIVVAAGFAPSIWIGRRVLVWRWVALGTASGIALAWCALLLGLLG</sequence>
<evidence type="ECO:0000313" key="2">
    <source>
        <dbReference type="EMBL" id="MBA8826745.1"/>
    </source>
</evidence>
<dbReference type="AlphaFoldDB" id="A0A839E4J7"/>
<evidence type="ECO:0008006" key="4">
    <source>
        <dbReference type="Google" id="ProtNLM"/>
    </source>
</evidence>
<dbReference type="EMBL" id="JACGWZ010000006">
    <property type="protein sequence ID" value="MBA8826745.1"/>
    <property type="molecule type" value="Genomic_DNA"/>
</dbReference>
<feature type="transmembrane region" description="Helical" evidence="1">
    <location>
        <begin position="123"/>
        <end position="144"/>
    </location>
</feature>
<name>A0A839E4J7_9PSEU</name>
<dbReference type="RefSeq" id="WP_182545944.1">
    <property type="nucleotide sequence ID" value="NZ_JACGWZ010000006.1"/>
</dbReference>